<dbReference type="OrthoDB" id="340962at2759"/>
<name>A0A180GQE3_PUCT1</name>
<evidence type="ECO:0000313" key="6">
    <source>
        <dbReference type="EnsemblFungi" id="PTTG_26938-t43_1-p1"/>
    </source>
</evidence>
<dbReference type="SUPFAM" id="SSF47954">
    <property type="entry name" value="Cyclin-like"/>
    <property type="match status" value="2"/>
</dbReference>
<dbReference type="InterPro" id="IPR031658">
    <property type="entry name" value="Cyclin_C_2"/>
</dbReference>
<dbReference type="InterPro" id="IPR036915">
    <property type="entry name" value="Cyclin-like_sf"/>
</dbReference>
<dbReference type="InterPro" id="IPR006671">
    <property type="entry name" value="Cyclin_N"/>
</dbReference>
<dbReference type="AlphaFoldDB" id="A0A180GQE3"/>
<reference evidence="6" key="4">
    <citation type="submission" date="2025-05" db="UniProtKB">
        <authorList>
            <consortium name="EnsemblFungi"/>
        </authorList>
    </citation>
    <scope>IDENTIFICATION</scope>
    <source>
        <strain evidence="6">isolate 1-1 / race 1 (BBBD)</strain>
    </source>
</reference>
<protein>
    <submittedName>
        <fullName evidence="6">CYCLIN domain-containing protein</fullName>
    </submittedName>
</protein>
<dbReference type="PANTHER" id="PTHR10026">
    <property type="entry name" value="CYCLIN"/>
    <property type="match status" value="1"/>
</dbReference>
<reference evidence="5" key="2">
    <citation type="submission" date="2016-05" db="EMBL/GenBank/DDBJ databases">
        <title>Comparative analysis highlights variable genome content of wheat rusts and divergence of the mating loci.</title>
        <authorList>
            <person name="Cuomo C.A."/>
            <person name="Bakkeren G."/>
            <person name="Szabo L."/>
            <person name="Khalil H."/>
            <person name="Joly D."/>
            <person name="Goldberg J."/>
            <person name="Young S."/>
            <person name="Zeng Q."/>
            <person name="Fellers J."/>
        </authorList>
    </citation>
    <scope>NUCLEOTIDE SEQUENCE [LARGE SCALE GENOMIC DNA]</scope>
    <source>
        <strain evidence="5">1-1 BBBD Race 1</strain>
    </source>
</reference>
<evidence type="ECO:0000313" key="5">
    <source>
        <dbReference type="EMBL" id="OAV94609.1"/>
    </source>
</evidence>
<dbReference type="InterPro" id="IPR043198">
    <property type="entry name" value="Cyclin/Ssn8"/>
</dbReference>
<dbReference type="CDD" id="cd20524">
    <property type="entry name" value="CYCLIN_CCNH_rpt1"/>
    <property type="match status" value="1"/>
</dbReference>
<accession>A0A180GQE3</accession>
<dbReference type="Pfam" id="PF16899">
    <property type="entry name" value="Cyclin_C_2"/>
    <property type="match status" value="1"/>
</dbReference>
<feature type="domain" description="Cyclin-like" evidence="4">
    <location>
        <begin position="91"/>
        <end position="175"/>
    </location>
</feature>
<feature type="compositionally biased region" description="Pro residues" evidence="3">
    <location>
        <begin position="266"/>
        <end position="279"/>
    </location>
</feature>
<dbReference type="CDD" id="cd20525">
    <property type="entry name" value="CYCLIN_CCNH_rpt2"/>
    <property type="match status" value="1"/>
</dbReference>
<keyword evidence="1 2" id="KW-0195">Cyclin</keyword>
<feature type="region of interest" description="Disordered" evidence="3">
    <location>
        <begin position="262"/>
        <end position="283"/>
    </location>
</feature>
<dbReference type="GO" id="GO:0016538">
    <property type="term" value="F:cyclin-dependent protein serine/threonine kinase regulator activity"/>
    <property type="evidence" value="ECO:0007669"/>
    <property type="project" value="InterPro"/>
</dbReference>
<evidence type="ECO:0000256" key="2">
    <source>
        <dbReference type="RuleBase" id="RU000383"/>
    </source>
</evidence>
<evidence type="ECO:0000256" key="3">
    <source>
        <dbReference type="SAM" id="MobiDB-lite"/>
    </source>
</evidence>
<reference evidence="6 7" key="3">
    <citation type="journal article" date="2017" name="G3 (Bethesda)">
        <title>Comparative analysis highlights variable genome content of wheat rusts and divergence of the mating loci.</title>
        <authorList>
            <person name="Cuomo C.A."/>
            <person name="Bakkeren G."/>
            <person name="Khalil H.B."/>
            <person name="Panwar V."/>
            <person name="Joly D."/>
            <person name="Linning R."/>
            <person name="Sakthikumar S."/>
            <person name="Song X."/>
            <person name="Adiconis X."/>
            <person name="Fan L."/>
            <person name="Goldberg J.M."/>
            <person name="Levin J.Z."/>
            <person name="Young S."/>
            <person name="Zeng Q."/>
            <person name="Anikster Y."/>
            <person name="Bruce M."/>
            <person name="Wang M."/>
            <person name="Yin C."/>
            <person name="McCallum B."/>
            <person name="Szabo L.J."/>
            <person name="Hulbert S."/>
            <person name="Chen X."/>
            <person name="Fellers J.P."/>
        </authorList>
    </citation>
    <scope>NUCLEOTIDE SEQUENCE</scope>
    <source>
        <strain evidence="6">isolate 1-1 / race 1 (BBBD)</strain>
        <strain evidence="7">Isolate 1-1 / race 1 (BBBD)</strain>
    </source>
</reference>
<evidence type="ECO:0000256" key="1">
    <source>
        <dbReference type="ARBA" id="ARBA00023127"/>
    </source>
</evidence>
<dbReference type="VEuPathDB" id="FungiDB:PTTG_26938"/>
<dbReference type="SMART" id="SM00385">
    <property type="entry name" value="CYCLIN"/>
    <property type="match status" value="1"/>
</dbReference>
<evidence type="ECO:0000313" key="7">
    <source>
        <dbReference type="Proteomes" id="UP000005240"/>
    </source>
</evidence>
<dbReference type="Pfam" id="PF00134">
    <property type="entry name" value="Cyclin_N"/>
    <property type="match status" value="1"/>
</dbReference>
<dbReference type="EnsemblFungi" id="PTTG_26938-t43_1">
    <property type="protein sequence ID" value="PTTG_26938-t43_1-p1"/>
    <property type="gene ID" value="PTTG_26938"/>
</dbReference>
<keyword evidence="7" id="KW-1185">Reference proteome</keyword>
<organism evidence="5">
    <name type="scientific">Puccinia triticina (isolate 1-1 / race 1 (BBBD))</name>
    <name type="common">Brown leaf rust fungus</name>
    <dbReference type="NCBI Taxonomy" id="630390"/>
    <lineage>
        <taxon>Eukaryota</taxon>
        <taxon>Fungi</taxon>
        <taxon>Dikarya</taxon>
        <taxon>Basidiomycota</taxon>
        <taxon>Pucciniomycotina</taxon>
        <taxon>Pucciniomycetes</taxon>
        <taxon>Pucciniales</taxon>
        <taxon>Pucciniaceae</taxon>
        <taxon>Puccinia</taxon>
    </lineage>
</organism>
<dbReference type="EMBL" id="ADAS02000038">
    <property type="protein sequence ID" value="OAV94609.1"/>
    <property type="molecule type" value="Genomic_DNA"/>
</dbReference>
<dbReference type="GO" id="GO:0006357">
    <property type="term" value="P:regulation of transcription by RNA polymerase II"/>
    <property type="evidence" value="ECO:0007669"/>
    <property type="project" value="InterPro"/>
</dbReference>
<reference evidence="5" key="1">
    <citation type="submission" date="2009-11" db="EMBL/GenBank/DDBJ databases">
        <authorList>
            <consortium name="The Broad Institute Genome Sequencing Platform"/>
            <person name="Ward D."/>
            <person name="Feldgarden M."/>
            <person name="Earl A."/>
            <person name="Young S.K."/>
            <person name="Zeng Q."/>
            <person name="Koehrsen M."/>
            <person name="Alvarado L."/>
            <person name="Berlin A."/>
            <person name="Bochicchio J."/>
            <person name="Borenstein D."/>
            <person name="Chapman S.B."/>
            <person name="Chen Z."/>
            <person name="Engels R."/>
            <person name="Freedman E."/>
            <person name="Gellesch M."/>
            <person name="Goldberg J."/>
            <person name="Griggs A."/>
            <person name="Gujja S."/>
            <person name="Heilman E."/>
            <person name="Heiman D."/>
            <person name="Hepburn T."/>
            <person name="Howarth C."/>
            <person name="Jen D."/>
            <person name="Larson L."/>
            <person name="Lewis B."/>
            <person name="Mehta T."/>
            <person name="Park D."/>
            <person name="Pearson M."/>
            <person name="Roberts A."/>
            <person name="Saif S."/>
            <person name="Shea T."/>
            <person name="Shenoy N."/>
            <person name="Sisk P."/>
            <person name="Stolte C."/>
            <person name="Sykes S."/>
            <person name="Thomson T."/>
            <person name="Walk T."/>
            <person name="White J."/>
            <person name="Yandava C."/>
            <person name="Izard J."/>
            <person name="Baranova O.V."/>
            <person name="Blanton J.M."/>
            <person name="Tanner A.C."/>
            <person name="Dewhirst F.E."/>
            <person name="Haas B."/>
            <person name="Nusbaum C."/>
            <person name="Birren B."/>
        </authorList>
    </citation>
    <scope>NUCLEOTIDE SEQUENCE [LARGE SCALE GENOMIC DNA]</scope>
    <source>
        <strain evidence="5">1-1 BBBD Race 1</strain>
    </source>
</reference>
<dbReference type="InterPro" id="IPR013763">
    <property type="entry name" value="Cyclin-like_dom"/>
</dbReference>
<dbReference type="Proteomes" id="UP000005240">
    <property type="component" value="Unassembled WGS sequence"/>
</dbReference>
<proteinExistence type="inferred from homology"/>
<comment type="similarity">
    <text evidence="2">Belongs to the cyclin family.</text>
</comment>
<dbReference type="STRING" id="630390.A0A180GQE3"/>
<gene>
    <name evidence="5" type="ORF">PTTG_26938</name>
</gene>
<dbReference type="FunFam" id="1.10.472.10:FF:000095">
    <property type="entry name" value="Cyclin Ccl1, putative (AFU_orthologue AFUA_5G07030)"/>
    <property type="match status" value="1"/>
</dbReference>
<dbReference type="Gene3D" id="1.10.472.10">
    <property type="entry name" value="Cyclin-like"/>
    <property type="match status" value="1"/>
</dbReference>
<sequence>MNIKNHANDQPAAPQPLYQLSTQFRYWRFSQSGLEQARRELNEGAVGRVKSKLEEERNVELPAAGDGPAEPSQIEYLTVQDELELVTFYLSKISQLCRASIFKFPETVEATAMSYLKRFYLRNTCMDYHPKNIMLTCLFLATKTENTSISIDSFASRIPKTTNEDVLSLEFLVAQSLKFQFKVHHAHLAARGIYLDLQACPPVGPLGLERLSQAWPEVCSLLRAARLTDAEFLWTPSQIACAAWWVADQPATEAWLKAKADRLQPHPTPTTSPPSPQLPKPNLALEPLTQHLSGLSELLIQAQHKPIDKDRVTAVDRRLRFCRNPEKDPNSALFKIKQAELESADLAKHHQKYPAGANQDPFS</sequence>
<evidence type="ECO:0000259" key="4">
    <source>
        <dbReference type="SMART" id="SM00385"/>
    </source>
</evidence>